<evidence type="ECO:0000313" key="2">
    <source>
        <dbReference type="Proteomes" id="UP000318538"/>
    </source>
</evidence>
<name>A0A517N762_9BACT</name>
<dbReference type="AlphaFoldDB" id="A0A517N762"/>
<dbReference type="Proteomes" id="UP000318538">
    <property type="component" value="Chromosome"/>
</dbReference>
<evidence type="ECO:0000313" key="1">
    <source>
        <dbReference type="EMBL" id="QDT02965.1"/>
    </source>
</evidence>
<protein>
    <submittedName>
        <fullName evidence="1">Uncharacterized protein</fullName>
    </submittedName>
</protein>
<gene>
    <name evidence="1" type="ORF">K227x_13440</name>
</gene>
<dbReference type="KEGG" id="rlc:K227x_13440"/>
<proteinExistence type="predicted"/>
<organism evidence="1 2">
    <name type="scientific">Rubripirellula lacrimiformis</name>
    <dbReference type="NCBI Taxonomy" id="1930273"/>
    <lineage>
        <taxon>Bacteria</taxon>
        <taxon>Pseudomonadati</taxon>
        <taxon>Planctomycetota</taxon>
        <taxon>Planctomycetia</taxon>
        <taxon>Pirellulales</taxon>
        <taxon>Pirellulaceae</taxon>
        <taxon>Rubripirellula</taxon>
    </lineage>
</organism>
<dbReference type="EMBL" id="CP036525">
    <property type="protein sequence ID" value="QDT02965.1"/>
    <property type="molecule type" value="Genomic_DNA"/>
</dbReference>
<keyword evidence="2" id="KW-1185">Reference proteome</keyword>
<reference evidence="1 2" key="1">
    <citation type="submission" date="2019-02" db="EMBL/GenBank/DDBJ databases">
        <title>Deep-cultivation of Planctomycetes and their phenomic and genomic characterization uncovers novel biology.</title>
        <authorList>
            <person name="Wiegand S."/>
            <person name="Jogler M."/>
            <person name="Boedeker C."/>
            <person name="Pinto D."/>
            <person name="Vollmers J."/>
            <person name="Rivas-Marin E."/>
            <person name="Kohn T."/>
            <person name="Peeters S.H."/>
            <person name="Heuer A."/>
            <person name="Rast P."/>
            <person name="Oberbeckmann S."/>
            <person name="Bunk B."/>
            <person name="Jeske O."/>
            <person name="Meyerdierks A."/>
            <person name="Storesund J.E."/>
            <person name="Kallscheuer N."/>
            <person name="Luecker S."/>
            <person name="Lage O.M."/>
            <person name="Pohl T."/>
            <person name="Merkel B.J."/>
            <person name="Hornburger P."/>
            <person name="Mueller R.-W."/>
            <person name="Bruemmer F."/>
            <person name="Labrenz M."/>
            <person name="Spormann A.M."/>
            <person name="Op den Camp H."/>
            <person name="Overmann J."/>
            <person name="Amann R."/>
            <person name="Jetten M.S.M."/>
            <person name="Mascher T."/>
            <person name="Medema M.H."/>
            <person name="Devos D.P."/>
            <person name="Kaster A.-K."/>
            <person name="Ovreas L."/>
            <person name="Rohde M."/>
            <person name="Galperin M.Y."/>
            <person name="Jogler C."/>
        </authorList>
    </citation>
    <scope>NUCLEOTIDE SEQUENCE [LARGE SCALE GENOMIC DNA]</scope>
    <source>
        <strain evidence="1 2">K22_7</strain>
    </source>
</reference>
<sequence length="63" mass="6852">MRASEKMPADEFHLIRDGVELLEAAGIDKTMDERVVHVHALGPIRGGPIEGTEVISNVTNDGR</sequence>
<accession>A0A517N762</accession>